<comment type="catalytic activity">
    <reaction evidence="7">
        <text>L-lysyl-[lipoyl-carrier protein] + (R)-lipoate + ATP = N(6)-[(R)-lipoyl]-L-lysyl-[lipoyl-carrier protein] + AMP + diphosphate + H(+)</text>
        <dbReference type="Rhea" id="RHEA:49288"/>
        <dbReference type="Rhea" id="RHEA-COMP:10500"/>
        <dbReference type="Rhea" id="RHEA-COMP:10502"/>
        <dbReference type="ChEBI" id="CHEBI:15378"/>
        <dbReference type="ChEBI" id="CHEBI:29969"/>
        <dbReference type="ChEBI" id="CHEBI:30616"/>
        <dbReference type="ChEBI" id="CHEBI:33019"/>
        <dbReference type="ChEBI" id="CHEBI:83088"/>
        <dbReference type="ChEBI" id="CHEBI:83099"/>
        <dbReference type="ChEBI" id="CHEBI:456215"/>
        <dbReference type="EC" id="6.3.1.20"/>
    </reaction>
</comment>
<protein>
    <recommendedName>
        <fullName evidence="3">lipoate--protein ligase</fullName>
        <ecNumber evidence="3">6.3.1.20</ecNumber>
    </recommendedName>
</protein>
<organism evidence="9 10">
    <name type="scientific">Candidatus Clostridium stratigraminis</name>
    <dbReference type="NCBI Taxonomy" id="3381661"/>
    <lineage>
        <taxon>Bacteria</taxon>
        <taxon>Bacillati</taxon>
        <taxon>Bacillota</taxon>
        <taxon>Clostridia</taxon>
        <taxon>Eubacteriales</taxon>
        <taxon>Clostridiaceae</taxon>
        <taxon>Clostridium</taxon>
    </lineage>
</organism>
<reference evidence="9 10" key="1">
    <citation type="submission" date="2024-11" db="EMBL/GenBank/DDBJ databases">
        <authorList>
            <person name="Heng Y.C."/>
            <person name="Lim A.C.H."/>
            <person name="Lee J.K.Y."/>
            <person name="Kittelmann S."/>
        </authorList>
    </citation>
    <scope>NUCLEOTIDE SEQUENCE [LARGE SCALE GENOMIC DNA]</scope>
    <source>
        <strain evidence="9 10">WILCCON 0185</strain>
    </source>
</reference>
<comment type="caution">
    <text evidence="9">The sequence shown here is derived from an EMBL/GenBank/DDBJ whole genome shotgun (WGS) entry which is preliminary data.</text>
</comment>
<keyword evidence="6" id="KW-0067">ATP-binding</keyword>
<evidence type="ECO:0000259" key="8">
    <source>
        <dbReference type="PROSITE" id="PS51733"/>
    </source>
</evidence>
<name>A0ABW8T609_9CLOT</name>
<dbReference type="Pfam" id="PF10437">
    <property type="entry name" value="Lip_prot_lig_C"/>
    <property type="match status" value="1"/>
</dbReference>
<keyword evidence="4 9" id="KW-0436">Ligase</keyword>
<dbReference type="PROSITE" id="PS51733">
    <property type="entry name" value="BPL_LPL_CATALYTIC"/>
    <property type="match status" value="1"/>
</dbReference>
<dbReference type="PANTHER" id="PTHR12561:SF3">
    <property type="entry name" value="LIPOYLTRANSFERASE 1, MITOCHONDRIAL"/>
    <property type="match status" value="1"/>
</dbReference>
<dbReference type="InterPro" id="IPR019491">
    <property type="entry name" value="Lipoate_protein_ligase_C"/>
</dbReference>
<feature type="domain" description="BPL/LPL catalytic" evidence="8">
    <location>
        <begin position="30"/>
        <end position="213"/>
    </location>
</feature>
<dbReference type="GO" id="GO:0016979">
    <property type="term" value="F:lipoate-protein ligase activity"/>
    <property type="evidence" value="ECO:0007669"/>
    <property type="project" value="UniProtKB-EC"/>
</dbReference>
<dbReference type="Proteomes" id="UP001623591">
    <property type="component" value="Unassembled WGS sequence"/>
</dbReference>
<dbReference type="InterPro" id="IPR045864">
    <property type="entry name" value="aa-tRNA-synth_II/BPL/LPL"/>
</dbReference>
<dbReference type="InterPro" id="IPR004562">
    <property type="entry name" value="LipoylTrfase_LipoateP_Ligase"/>
</dbReference>
<keyword evidence="10" id="KW-1185">Reference proteome</keyword>
<accession>A0ABW8T609</accession>
<proteinExistence type="predicted"/>
<dbReference type="CDD" id="cd16443">
    <property type="entry name" value="LplA"/>
    <property type="match status" value="1"/>
</dbReference>
<dbReference type="InterPro" id="IPR004143">
    <property type="entry name" value="BPL_LPL_catalytic"/>
</dbReference>
<evidence type="ECO:0000256" key="1">
    <source>
        <dbReference type="ARBA" id="ARBA00005085"/>
    </source>
</evidence>
<dbReference type="SUPFAM" id="SSF82649">
    <property type="entry name" value="SufE/NifU"/>
    <property type="match status" value="1"/>
</dbReference>
<dbReference type="Gene3D" id="3.30.930.10">
    <property type="entry name" value="Bira Bifunctional Protein, Domain 2"/>
    <property type="match status" value="1"/>
</dbReference>
<keyword evidence="5" id="KW-0547">Nucleotide-binding</keyword>
<dbReference type="SUPFAM" id="SSF55681">
    <property type="entry name" value="Class II aaRS and biotin synthetases"/>
    <property type="match status" value="1"/>
</dbReference>
<dbReference type="PANTHER" id="PTHR12561">
    <property type="entry name" value="LIPOATE-PROTEIN LIGASE"/>
    <property type="match status" value="1"/>
</dbReference>
<evidence type="ECO:0000256" key="5">
    <source>
        <dbReference type="ARBA" id="ARBA00022741"/>
    </source>
</evidence>
<evidence type="ECO:0000313" key="9">
    <source>
        <dbReference type="EMBL" id="MFL0247365.1"/>
    </source>
</evidence>
<evidence type="ECO:0000256" key="3">
    <source>
        <dbReference type="ARBA" id="ARBA00012367"/>
    </source>
</evidence>
<evidence type="ECO:0000256" key="6">
    <source>
        <dbReference type="ARBA" id="ARBA00022840"/>
    </source>
</evidence>
<dbReference type="EC" id="6.3.1.20" evidence="3"/>
<dbReference type="RefSeq" id="WP_406769820.1">
    <property type="nucleotide sequence ID" value="NZ_JBJHZZ010000006.1"/>
</dbReference>
<sequence length="328" mass="37938">MRKKFRIYISKSVDPKFNLSLEEWLMKNCEHNEEILFLWQNENTIVIGRNQNPYKECDVKKLTEDGVQLVRRLSGGGAVYHDLGNLNFTFIASEENYNVEHNMNVILNGISKFGIQGCFNGRNDLLAGDRKFSGNAFISENGMNCHHGTLLVDVDFNKLNRYLTVSPLKLMSKGIESVKARVINLKEISTEITIENLKEALISSFNELNNAKCKRIILDENAVDVAYYFKKYGSWDWNYSESPDFTITLESKFHWGLIEINIEFSDGLIKNCRFYTDALLLEDFQRLEKKLQNEQFKKGNILKAIEECINNTEIKKDLWCLVNSKLQA</sequence>
<evidence type="ECO:0000256" key="7">
    <source>
        <dbReference type="ARBA" id="ARBA00048037"/>
    </source>
</evidence>
<evidence type="ECO:0000256" key="2">
    <source>
        <dbReference type="ARBA" id="ARBA00005124"/>
    </source>
</evidence>
<evidence type="ECO:0000313" key="10">
    <source>
        <dbReference type="Proteomes" id="UP001623591"/>
    </source>
</evidence>
<gene>
    <name evidence="9" type="ORF">ACJDUG_10310</name>
</gene>
<dbReference type="Pfam" id="PF21948">
    <property type="entry name" value="LplA-B_cat"/>
    <property type="match status" value="1"/>
</dbReference>
<dbReference type="NCBIfam" id="TIGR00545">
    <property type="entry name" value="lipoyltrans"/>
    <property type="match status" value="1"/>
</dbReference>
<dbReference type="Gene3D" id="3.30.390.50">
    <property type="entry name" value="CO dehydrogenase flavoprotein, C-terminal domain"/>
    <property type="match status" value="1"/>
</dbReference>
<dbReference type="EMBL" id="JBJHZZ010000006">
    <property type="protein sequence ID" value="MFL0247365.1"/>
    <property type="molecule type" value="Genomic_DNA"/>
</dbReference>
<comment type="pathway">
    <text evidence="1">Protein modification; protein lipoylation via exogenous pathway; protein N(6)-(lipoyl)lysine from lipoate: step 2/2.</text>
</comment>
<comment type="pathway">
    <text evidence="2">Protein modification; protein lipoylation via exogenous pathway; protein N(6)-(lipoyl)lysine from lipoate: step 1/2.</text>
</comment>
<evidence type="ECO:0000256" key="4">
    <source>
        <dbReference type="ARBA" id="ARBA00022598"/>
    </source>
</evidence>